<name>A0A382ZMM0_9ZZZZ</name>
<feature type="domain" description="SnoaL-like" evidence="1">
    <location>
        <begin position="16"/>
        <end position="136"/>
    </location>
</feature>
<dbReference type="InterPro" id="IPR032710">
    <property type="entry name" value="NTF2-like_dom_sf"/>
</dbReference>
<sequence length="166" mass="19313">MNDESALTIEERIYFIEQREKIRELVCDYSVAVDDRDIDTIANLFTEDGVFAHADGTAAMESRQEIVDFYDGRLGSMGATYHFPHGHKITFVDETHASGIVLAHAELSQEGKTYYTGLRYMDNYRKEDSQWRFTERLLKFVFFMPMEEWAKDGMAQQNRKRFPGEG</sequence>
<evidence type="ECO:0000313" key="2">
    <source>
        <dbReference type="EMBL" id="SVD96722.1"/>
    </source>
</evidence>
<proteinExistence type="predicted"/>
<reference evidence="2" key="1">
    <citation type="submission" date="2018-05" db="EMBL/GenBank/DDBJ databases">
        <authorList>
            <person name="Lanie J.A."/>
            <person name="Ng W.-L."/>
            <person name="Kazmierczak K.M."/>
            <person name="Andrzejewski T.M."/>
            <person name="Davidsen T.M."/>
            <person name="Wayne K.J."/>
            <person name="Tettelin H."/>
            <person name="Glass J.I."/>
            <person name="Rusch D."/>
            <person name="Podicherti R."/>
            <person name="Tsui H.-C.T."/>
            <person name="Winkler M.E."/>
        </authorList>
    </citation>
    <scope>NUCLEOTIDE SEQUENCE</scope>
</reference>
<dbReference type="SUPFAM" id="SSF54427">
    <property type="entry name" value="NTF2-like"/>
    <property type="match status" value="1"/>
</dbReference>
<dbReference type="EMBL" id="UINC01185155">
    <property type="protein sequence ID" value="SVD96722.1"/>
    <property type="molecule type" value="Genomic_DNA"/>
</dbReference>
<dbReference type="InterPro" id="IPR037401">
    <property type="entry name" value="SnoaL-like"/>
</dbReference>
<protein>
    <recommendedName>
        <fullName evidence="1">SnoaL-like domain-containing protein</fullName>
    </recommendedName>
</protein>
<feature type="non-terminal residue" evidence="2">
    <location>
        <position position="166"/>
    </location>
</feature>
<dbReference type="Pfam" id="PF13577">
    <property type="entry name" value="SnoaL_4"/>
    <property type="match status" value="1"/>
</dbReference>
<accession>A0A382ZMM0</accession>
<organism evidence="2">
    <name type="scientific">marine metagenome</name>
    <dbReference type="NCBI Taxonomy" id="408172"/>
    <lineage>
        <taxon>unclassified sequences</taxon>
        <taxon>metagenomes</taxon>
        <taxon>ecological metagenomes</taxon>
    </lineage>
</organism>
<dbReference type="AlphaFoldDB" id="A0A382ZMM0"/>
<gene>
    <name evidence="2" type="ORF">METZ01_LOCUS449576</name>
</gene>
<evidence type="ECO:0000259" key="1">
    <source>
        <dbReference type="Pfam" id="PF13577"/>
    </source>
</evidence>
<dbReference type="Gene3D" id="3.10.450.50">
    <property type="match status" value="1"/>
</dbReference>